<comment type="caution">
    <text evidence="4">The sequence shown here is derived from an EMBL/GenBank/DDBJ whole genome shotgun (WGS) entry which is preliminary data.</text>
</comment>
<protein>
    <submittedName>
        <fullName evidence="4">Serine dehydratase domain-containing protein</fullName>
    </submittedName>
</protein>
<sequence length="456" mass="49784">MNEQNEISDHVGQKITKVPKPAAVLDVAKIRKHCSSMLEAAHSLGVGFRAHVKTHKTIEVTSLQIGDSKEDAKLIVSTVAELEHLLPLLERYMRDGRRISVLYGIPLPPSQVPRLAKIARRLGPESIVFMIDHPSQLGALRLFHKKAGFAAGVYIKVDTGYHRAGLPAASLNKGNLVQEIFHLEEQNEAYLVGLYSHSSLSYGGDKPVDAFDSLTSEIKGCLEAMQELRKHYKGNRVISVSVGASPQAITLQNLVNNGLSADVLNAAAELKSLLEAFSSGDVGGIAASLEIHAGVYSILDLQQLSTKSKESFQGYEEEIALTVAAEVVSVYNDHERYQPEVLIAVGTLGLGREPCQGYHGWGVVSTQNTPSLLGSERRLVVDRISQEHAILAWEMAEGEDPAFMPPIPLDVGQTVFVYPNHACVTGAMYKSYLVVDSSREDGRGRVIDNWKRCSGW</sequence>
<keyword evidence="5" id="KW-1185">Reference proteome</keyword>
<dbReference type="Gene3D" id="2.40.37.20">
    <property type="entry name" value="D-serine dehydratase-like domain"/>
    <property type="match status" value="1"/>
</dbReference>
<dbReference type="GO" id="GO:0036088">
    <property type="term" value="P:D-serine catabolic process"/>
    <property type="evidence" value="ECO:0007669"/>
    <property type="project" value="TreeGrafter"/>
</dbReference>
<dbReference type="GO" id="GO:0008721">
    <property type="term" value="F:D-serine ammonia-lyase activity"/>
    <property type="evidence" value="ECO:0007669"/>
    <property type="project" value="TreeGrafter"/>
</dbReference>
<proteinExistence type="inferred from homology"/>
<evidence type="ECO:0000256" key="2">
    <source>
        <dbReference type="ARBA" id="ARBA00023239"/>
    </source>
</evidence>
<evidence type="ECO:0000313" key="4">
    <source>
        <dbReference type="EMBL" id="KAH7165200.1"/>
    </source>
</evidence>
<evidence type="ECO:0000259" key="3">
    <source>
        <dbReference type="SMART" id="SM01119"/>
    </source>
</evidence>
<organism evidence="4 5">
    <name type="scientific">Dactylonectria macrodidyma</name>
    <dbReference type="NCBI Taxonomy" id="307937"/>
    <lineage>
        <taxon>Eukaryota</taxon>
        <taxon>Fungi</taxon>
        <taxon>Dikarya</taxon>
        <taxon>Ascomycota</taxon>
        <taxon>Pezizomycotina</taxon>
        <taxon>Sordariomycetes</taxon>
        <taxon>Hypocreomycetidae</taxon>
        <taxon>Hypocreales</taxon>
        <taxon>Nectriaceae</taxon>
        <taxon>Dactylonectria</taxon>
    </lineage>
</organism>
<dbReference type="InterPro" id="IPR001608">
    <property type="entry name" value="Ala_racemase_N"/>
</dbReference>
<dbReference type="InterPro" id="IPR042208">
    <property type="entry name" value="D-ser_dehydrat-like_sf"/>
</dbReference>
<keyword evidence="2" id="KW-0456">Lyase</keyword>
<dbReference type="SUPFAM" id="SSF51419">
    <property type="entry name" value="PLP-binding barrel"/>
    <property type="match status" value="1"/>
</dbReference>
<dbReference type="InterPro" id="IPR029066">
    <property type="entry name" value="PLP-binding_barrel"/>
</dbReference>
<name>A0A9P9JJ98_9HYPO</name>
<dbReference type="Proteomes" id="UP000738349">
    <property type="component" value="Unassembled WGS sequence"/>
</dbReference>
<dbReference type="AlphaFoldDB" id="A0A9P9JJ98"/>
<dbReference type="InterPro" id="IPR051466">
    <property type="entry name" value="D-amino_acid_metab_enzyme"/>
</dbReference>
<evidence type="ECO:0000256" key="1">
    <source>
        <dbReference type="ARBA" id="ARBA00005323"/>
    </source>
</evidence>
<dbReference type="Pfam" id="PF01168">
    <property type="entry name" value="Ala_racemase_N"/>
    <property type="match status" value="1"/>
</dbReference>
<dbReference type="PANTHER" id="PTHR28004:SF2">
    <property type="entry name" value="D-SERINE DEHYDRATASE"/>
    <property type="match status" value="1"/>
</dbReference>
<reference evidence="4" key="1">
    <citation type="journal article" date="2021" name="Nat. Commun.">
        <title>Genetic determinants of endophytism in the Arabidopsis root mycobiome.</title>
        <authorList>
            <person name="Mesny F."/>
            <person name="Miyauchi S."/>
            <person name="Thiergart T."/>
            <person name="Pickel B."/>
            <person name="Atanasova L."/>
            <person name="Karlsson M."/>
            <person name="Huettel B."/>
            <person name="Barry K.W."/>
            <person name="Haridas S."/>
            <person name="Chen C."/>
            <person name="Bauer D."/>
            <person name="Andreopoulos W."/>
            <person name="Pangilinan J."/>
            <person name="LaButti K."/>
            <person name="Riley R."/>
            <person name="Lipzen A."/>
            <person name="Clum A."/>
            <person name="Drula E."/>
            <person name="Henrissat B."/>
            <person name="Kohler A."/>
            <person name="Grigoriev I.V."/>
            <person name="Martin F.M."/>
            <person name="Hacquard S."/>
        </authorList>
    </citation>
    <scope>NUCLEOTIDE SEQUENCE</scope>
    <source>
        <strain evidence="4">MPI-CAGE-AT-0147</strain>
    </source>
</reference>
<dbReference type="SMART" id="SM01119">
    <property type="entry name" value="D-ser_dehydrat"/>
    <property type="match status" value="1"/>
</dbReference>
<accession>A0A9P9JJ98</accession>
<dbReference type="InterPro" id="IPR026956">
    <property type="entry name" value="D-ser_dehydrat-like_dom"/>
</dbReference>
<evidence type="ECO:0000313" key="5">
    <source>
        <dbReference type="Proteomes" id="UP000738349"/>
    </source>
</evidence>
<dbReference type="OrthoDB" id="20198at2759"/>
<comment type="similarity">
    <text evidence="1">Belongs to the DSD1 family.</text>
</comment>
<dbReference type="PANTHER" id="PTHR28004">
    <property type="entry name" value="ZGC:162816-RELATED"/>
    <property type="match status" value="1"/>
</dbReference>
<dbReference type="Gene3D" id="3.20.20.10">
    <property type="entry name" value="Alanine racemase"/>
    <property type="match status" value="1"/>
</dbReference>
<gene>
    <name evidence="4" type="ORF">EDB81DRAFT_917172</name>
</gene>
<dbReference type="Pfam" id="PF14031">
    <property type="entry name" value="D-ser_dehydrat"/>
    <property type="match status" value="1"/>
</dbReference>
<dbReference type="EMBL" id="JAGMUV010000003">
    <property type="protein sequence ID" value="KAH7165200.1"/>
    <property type="molecule type" value="Genomic_DNA"/>
</dbReference>
<feature type="domain" description="D-serine dehydratase-like" evidence="3">
    <location>
        <begin position="320"/>
        <end position="436"/>
    </location>
</feature>